<evidence type="ECO:0000313" key="8">
    <source>
        <dbReference type="Proteomes" id="UP000198290"/>
    </source>
</evidence>
<dbReference type="PANTHER" id="PTHR45649:SF26">
    <property type="entry name" value="OS04G0435100 PROTEIN"/>
    <property type="match status" value="1"/>
</dbReference>
<feature type="transmembrane region" description="Helical" evidence="6">
    <location>
        <begin position="56"/>
        <end position="75"/>
    </location>
</feature>
<keyword evidence="3 6" id="KW-0812">Transmembrane</keyword>
<keyword evidence="5 6" id="KW-0472">Membrane</keyword>
<proteinExistence type="predicted"/>
<dbReference type="EMBL" id="AP018823">
    <property type="protein sequence ID" value="BBF84739.1"/>
    <property type="molecule type" value="Genomic_DNA"/>
</dbReference>
<feature type="transmembrane region" description="Helical" evidence="6">
    <location>
        <begin position="207"/>
        <end position="224"/>
    </location>
</feature>
<feature type="transmembrane region" description="Helical" evidence="6">
    <location>
        <begin position="128"/>
        <end position="149"/>
    </location>
</feature>
<evidence type="ECO:0000313" key="7">
    <source>
        <dbReference type="EMBL" id="BBF84739.1"/>
    </source>
</evidence>
<dbReference type="AlphaFoldDB" id="A0A3G9GDJ4"/>
<dbReference type="InterPro" id="IPR002293">
    <property type="entry name" value="AA/rel_permease1"/>
</dbReference>
<evidence type="ECO:0000256" key="2">
    <source>
        <dbReference type="ARBA" id="ARBA00022448"/>
    </source>
</evidence>
<dbReference type="Pfam" id="PF13520">
    <property type="entry name" value="AA_permease_2"/>
    <property type="match status" value="1"/>
</dbReference>
<reference evidence="8" key="1">
    <citation type="journal article" date="2017" name="Biotechnol. Biofuels">
        <title>Evaluation of environmental bacterial communities as a factor affecting the growth of duckweed Lemna minor.</title>
        <authorList>
            <person name="Ishizawa H."/>
            <person name="Kuroda M."/>
            <person name="Morikawa M."/>
            <person name="Ike M."/>
        </authorList>
    </citation>
    <scope>NUCLEOTIDE SEQUENCE [LARGE SCALE GENOMIC DNA]</scope>
    <source>
        <strain evidence="8">H3</strain>
    </source>
</reference>
<dbReference type="Proteomes" id="UP000198290">
    <property type="component" value="Chromosome"/>
</dbReference>
<organism evidence="7 8">
    <name type="scientific">Aquitalea magnusonii</name>
    <dbReference type="NCBI Taxonomy" id="332411"/>
    <lineage>
        <taxon>Bacteria</taxon>
        <taxon>Pseudomonadati</taxon>
        <taxon>Pseudomonadota</taxon>
        <taxon>Betaproteobacteria</taxon>
        <taxon>Neisseriales</taxon>
        <taxon>Chromobacteriaceae</taxon>
        <taxon>Aquitalea</taxon>
    </lineage>
</organism>
<feature type="transmembrane region" description="Helical" evidence="6">
    <location>
        <begin position="414"/>
        <end position="436"/>
    </location>
</feature>
<gene>
    <name evidence="7" type="ORF">DLM_1114</name>
</gene>
<reference evidence="8" key="3">
    <citation type="journal article" date="2017" name="Plant Physiol. Biochem.">
        <title>Differential oxidative and antioxidative response of duckweed Lemna minor toward plant growth promoting/inhibiting bacteria.</title>
        <authorList>
            <person name="Ishizawa H."/>
            <person name="Kuroda M."/>
            <person name="Morikawa M."/>
            <person name="Ike M."/>
        </authorList>
    </citation>
    <scope>NUCLEOTIDE SEQUENCE [LARGE SCALE GENOMIC DNA]</scope>
    <source>
        <strain evidence="8">H3</strain>
    </source>
</reference>
<reference evidence="7 8" key="2">
    <citation type="journal article" date="2017" name="Genome Announc.">
        <title>Draft genome sequence of Aquitalea magnusonii strain H3, a plant growth-promoting bacterium of duckweed Lemna minor.</title>
        <authorList>
            <person name="Ishizawa H."/>
            <person name="Kuroda M."/>
            <person name="Ike M."/>
        </authorList>
    </citation>
    <scope>NUCLEOTIDE SEQUENCE [LARGE SCALE GENOMIC DNA]</scope>
    <source>
        <strain evidence="7 8">H3</strain>
    </source>
</reference>
<comment type="subcellular location">
    <subcellularLocation>
        <location evidence="1">Membrane</location>
        <topology evidence="1">Multi-pass membrane protein</topology>
    </subcellularLocation>
</comment>
<dbReference type="GO" id="GO:0022857">
    <property type="term" value="F:transmembrane transporter activity"/>
    <property type="evidence" value="ECO:0007669"/>
    <property type="project" value="InterPro"/>
</dbReference>
<name>A0A3G9GDJ4_9NEIS</name>
<dbReference type="GO" id="GO:0016020">
    <property type="term" value="C:membrane"/>
    <property type="evidence" value="ECO:0007669"/>
    <property type="project" value="UniProtKB-SubCell"/>
</dbReference>
<feature type="transmembrane region" description="Helical" evidence="6">
    <location>
        <begin position="337"/>
        <end position="359"/>
    </location>
</feature>
<sequence>MFQQVHFHKVSFNTGKRIIMKRDQHAATPPGEDEKLLHSMGYAQELSRRMSGFSNFAISFSIICILAGGITAFPAGLSAGGGASIGIGWPVGALFASIVAAAMAQIASSYPTAGGLYHWSSILGGKGLGWVTAWINLLGLIFVVASVNFGVYDPFFKTLIAPLLGINPEQLTWTEQTLFLAGITISQAWLNHLGIKITTRLTDMSGYLIFVIAVVLTVALLAYAPGPLDFSRLFTFSNFSGADGGTWPKTDSSLLVFLSGLLLTVYTLTGYDASAHTSEETHQAAHNVPKGILRSVLWSALFGYILICTFVLVLPSMQAGVKAGMGFFDLLLGSLPPLLKAVLGIGIFLVNYLCGLACLTSTSRMMYAFARDGGLPFSHQLKQVHPVHRTPGLAIWVSATLAIVATLYGDAFTVLSAGSAVFLYISYIIPVTAGMFAEGKTWTHKGPFSLGAASKPIALLATLGGAILAFVGMQPPNQKVLYLTVALLLVLLFFWFVLGVRKQFKGPPIGERIQKHQAHIREIESALDKTA</sequence>
<keyword evidence="2" id="KW-0813">Transport</keyword>
<evidence type="ECO:0000256" key="1">
    <source>
        <dbReference type="ARBA" id="ARBA00004141"/>
    </source>
</evidence>
<dbReference type="PIRSF" id="PIRSF006060">
    <property type="entry name" value="AA_transporter"/>
    <property type="match status" value="1"/>
</dbReference>
<dbReference type="PANTHER" id="PTHR45649">
    <property type="entry name" value="AMINO-ACID PERMEASE BAT1"/>
    <property type="match status" value="1"/>
</dbReference>
<feature type="transmembrane region" description="Helical" evidence="6">
    <location>
        <begin position="254"/>
        <end position="274"/>
    </location>
</feature>
<feature type="transmembrane region" description="Helical" evidence="6">
    <location>
        <begin position="295"/>
        <end position="317"/>
    </location>
</feature>
<evidence type="ECO:0000256" key="3">
    <source>
        <dbReference type="ARBA" id="ARBA00022692"/>
    </source>
</evidence>
<feature type="transmembrane region" description="Helical" evidence="6">
    <location>
        <begin position="457"/>
        <end position="474"/>
    </location>
</feature>
<feature type="transmembrane region" description="Helical" evidence="6">
    <location>
        <begin position="87"/>
        <end position="107"/>
    </location>
</feature>
<keyword evidence="8" id="KW-1185">Reference proteome</keyword>
<feature type="transmembrane region" description="Helical" evidence="6">
    <location>
        <begin position="390"/>
        <end position="408"/>
    </location>
</feature>
<keyword evidence="4 6" id="KW-1133">Transmembrane helix</keyword>
<evidence type="ECO:0000256" key="4">
    <source>
        <dbReference type="ARBA" id="ARBA00022989"/>
    </source>
</evidence>
<feature type="transmembrane region" description="Helical" evidence="6">
    <location>
        <begin position="480"/>
        <end position="498"/>
    </location>
</feature>
<evidence type="ECO:0000256" key="6">
    <source>
        <dbReference type="SAM" id="Phobius"/>
    </source>
</evidence>
<dbReference type="Gene3D" id="1.20.1740.10">
    <property type="entry name" value="Amino acid/polyamine transporter I"/>
    <property type="match status" value="1"/>
</dbReference>
<protein>
    <submittedName>
        <fullName evidence="7">Amino acid transporter</fullName>
    </submittedName>
</protein>
<dbReference type="KEGG" id="amah:DLM_1114"/>
<evidence type="ECO:0000256" key="5">
    <source>
        <dbReference type="ARBA" id="ARBA00023136"/>
    </source>
</evidence>
<accession>A0A3G9GDJ4</accession>